<reference evidence="2 3" key="1">
    <citation type="submission" date="2013-02" db="EMBL/GenBank/DDBJ databases">
        <title>The Genome Sequence of Enterococcus caccae BAA-1240.</title>
        <authorList>
            <consortium name="The Broad Institute Genome Sequencing Platform"/>
            <consortium name="The Broad Institute Genome Sequencing Center for Infectious Disease"/>
            <person name="Earl A.M."/>
            <person name="Gilmore M.S."/>
            <person name="Lebreton F."/>
            <person name="Walker B."/>
            <person name="Young S.K."/>
            <person name="Zeng Q."/>
            <person name="Gargeya S."/>
            <person name="Fitzgerald M."/>
            <person name="Haas B."/>
            <person name="Abouelleil A."/>
            <person name="Alvarado L."/>
            <person name="Arachchi H.M."/>
            <person name="Berlin A.M."/>
            <person name="Chapman S.B."/>
            <person name="Dewar J."/>
            <person name="Goldberg J."/>
            <person name="Griggs A."/>
            <person name="Gujja S."/>
            <person name="Hansen M."/>
            <person name="Howarth C."/>
            <person name="Imamovic A."/>
            <person name="Larimer J."/>
            <person name="McCowan C."/>
            <person name="Murphy C."/>
            <person name="Neiman D."/>
            <person name="Pearson M."/>
            <person name="Priest M."/>
            <person name="Roberts A."/>
            <person name="Saif S."/>
            <person name="Shea T."/>
            <person name="Sisk P."/>
            <person name="Sykes S."/>
            <person name="Wortman J."/>
            <person name="Nusbaum C."/>
            <person name="Birren B."/>
        </authorList>
    </citation>
    <scope>NUCLEOTIDE SEQUENCE [LARGE SCALE GENOMIC DNA]</scope>
    <source>
        <strain evidence="2 3">ATCC BAA-1240</strain>
    </source>
</reference>
<protein>
    <recommendedName>
        <fullName evidence="4">Rad50/SbcC-type AAA domain-containing protein</fullName>
    </recommendedName>
</protein>
<feature type="coiled-coil region" evidence="1">
    <location>
        <begin position="171"/>
        <end position="198"/>
    </location>
</feature>
<proteinExistence type="predicted"/>
<keyword evidence="1" id="KW-0175">Coiled coil</keyword>
<evidence type="ECO:0000313" key="3">
    <source>
        <dbReference type="Proteomes" id="UP000013840"/>
    </source>
</evidence>
<dbReference type="PATRIC" id="fig|1158612.3.peg.803"/>
<evidence type="ECO:0000313" key="2">
    <source>
        <dbReference type="EMBL" id="EOL49417.1"/>
    </source>
</evidence>
<keyword evidence="3" id="KW-1185">Reference proteome</keyword>
<dbReference type="AlphaFoldDB" id="R3WPT4"/>
<evidence type="ECO:0008006" key="4">
    <source>
        <dbReference type="Google" id="ProtNLM"/>
    </source>
</evidence>
<feature type="coiled-coil region" evidence="1">
    <location>
        <begin position="228"/>
        <end position="272"/>
    </location>
</feature>
<dbReference type="InterPro" id="IPR027417">
    <property type="entry name" value="P-loop_NTPase"/>
</dbReference>
<dbReference type="eggNOG" id="ENOG502Z8TB">
    <property type="taxonomic scope" value="Bacteria"/>
</dbReference>
<dbReference type="Proteomes" id="UP000013840">
    <property type="component" value="Unassembled WGS sequence"/>
</dbReference>
<organism evidence="2 3">
    <name type="scientific">Enterococcus caccae ATCC BAA-1240</name>
    <dbReference type="NCBI Taxonomy" id="1158612"/>
    <lineage>
        <taxon>Bacteria</taxon>
        <taxon>Bacillati</taxon>
        <taxon>Bacillota</taxon>
        <taxon>Bacilli</taxon>
        <taxon>Lactobacillales</taxon>
        <taxon>Enterococcaceae</taxon>
        <taxon>Enterococcus</taxon>
    </lineage>
</organism>
<gene>
    <name evidence="2" type="ORF">UC7_00795</name>
</gene>
<dbReference type="EMBL" id="AJAU01000008">
    <property type="protein sequence ID" value="EOL49417.1"/>
    <property type="molecule type" value="Genomic_DNA"/>
</dbReference>
<dbReference type="Gene3D" id="3.40.50.300">
    <property type="entry name" value="P-loop containing nucleotide triphosphate hydrolases"/>
    <property type="match status" value="1"/>
</dbReference>
<feature type="coiled-coil region" evidence="1">
    <location>
        <begin position="356"/>
        <end position="397"/>
    </location>
</feature>
<comment type="caution">
    <text evidence="2">The sequence shown here is derived from an EMBL/GenBank/DDBJ whole genome shotgun (WGS) entry which is preliminary data.</text>
</comment>
<dbReference type="OrthoDB" id="6397230at2"/>
<dbReference type="RefSeq" id="WP_010770974.1">
    <property type="nucleotide sequence ID" value="NZ_KB946332.1"/>
</dbReference>
<dbReference type="STRING" id="317735.RU98_GL001052"/>
<name>R3WPT4_9ENTE</name>
<sequence length="538" mass="63327">MKINMVAIGNSEQAFVEKRITNGVNIIISDDNDRGKTIVIQSILFVLGNVPVYPTSFDWKNHYFYLSIDVNNSTIEILRKRNQFIVIDSKNSFQIFETVKDFTKYFDKEIYKLPQFIKNEKKETASLDLFHQLYFVGQDERSTSNIVNAGRYNKVDFLNMLAFMKYDYLTETGLSEKINKLKSELKNLKIDIDKKNKSIKYKKRLKKYEEATNLVEVEKKFKRVRLALNKRIKEISELEKDLARLENFMSTRDRLKNELNSLNKELNYGNVKCNDCGSKNIIYSSKDDSFSFNVSNSDIRRKILESIDREILTTRFEINEKKSLIREKINDRSQVLVDEGLTHEDYVYFSEFNKSLIDYNDELKELLDIKDSLELEITTLENQKKNSSKESKLAEKKILELMKKEYHYFDNEGNLEFDSLFTKRNVTHSGSDRQEFMSAKLIAINKFLELPFPIIIDAFREGELSTNKEELMIPRFEKLNTQVILSCTLKKEEHFSNKYSELKNVNKIDYSKNEKNHILSAKALKEFKEIISKFNITL</sequence>
<accession>R3WPT4</accession>
<evidence type="ECO:0000256" key="1">
    <source>
        <dbReference type="SAM" id="Coils"/>
    </source>
</evidence>